<keyword evidence="1" id="KW-0732">Signal</keyword>
<reference evidence="3 4" key="1">
    <citation type="journal article" date="2015" name="Stand. Genomic Sci.">
        <title>Genomic information of the arsenic-resistant bacterium Lysobacter arseniciresistens type strain ZS79(T) and comparison of Lysobacter draft genomes.</title>
        <authorList>
            <person name="Liu L."/>
            <person name="Zhang S."/>
            <person name="Luo M."/>
            <person name="Wang G."/>
        </authorList>
    </citation>
    <scope>NUCLEOTIDE SEQUENCE [LARGE SCALE GENOMIC DNA]</scope>
    <source>
        <strain evidence="3 4">ZS79</strain>
    </source>
</reference>
<sequence length="174" mass="17846">MKPHPLLLATAMTLAACAGPSTGGELPDIANARAPAPGIVTAGRLAADDIATLREAGIRHVIDLTPDAETPGFDEATAVRGAGLAYANLPLAGAADLTRENVQAFDTMLREAGQPVLVHCGSGNRVGAMAALRAAWIGGQPLEQAIATGREWGLTGLEDEVRQRIEAGAGQPLR</sequence>
<dbReference type="STRING" id="913325.N799_05735"/>
<dbReference type="InterPro" id="IPR005939">
    <property type="entry name" value="BLH_phosphatase-like"/>
</dbReference>
<comment type="caution">
    <text evidence="3">The sequence shown here is derived from an EMBL/GenBank/DDBJ whole genome shotgun (WGS) entry which is preliminary data.</text>
</comment>
<dbReference type="Pfam" id="PF04273">
    <property type="entry name" value="BLH_phosphatase"/>
    <property type="match status" value="1"/>
</dbReference>
<feature type="chain" id="PRO_5001962945" description="Beta-lactamase hydrolase-like protein phosphatase-like domain-containing protein" evidence="1">
    <location>
        <begin position="19"/>
        <end position="174"/>
    </location>
</feature>
<name>A0A0A0F855_9GAMM</name>
<evidence type="ECO:0000256" key="1">
    <source>
        <dbReference type="SAM" id="SignalP"/>
    </source>
</evidence>
<keyword evidence="4" id="KW-1185">Reference proteome</keyword>
<organism evidence="3 4">
    <name type="scientific">Lysobacter arseniciresistens ZS79</name>
    <dbReference type="NCBI Taxonomy" id="913325"/>
    <lineage>
        <taxon>Bacteria</taxon>
        <taxon>Pseudomonadati</taxon>
        <taxon>Pseudomonadota</taxon>
        <taxon>Gammaproteobacteria</taxon>
        <taxon>Lysobacterales</taxon>
        <taxon>Lysobacteraceae</taxon>
        <taxon>Novilysobacter</taxon>
    </lineage>
</organism>
<evidence type="ECO:0000313" key="4">
    <source>
        <dbReference type="Proteomes" id="UP000029989"/>
    </source>
</evidence>
<protein>
    <recommendedName>
        <fullName evidence="2">Beta-lactamase hydrolase-like protein phosphatase-like domain-containing protein</fullName>
    </recommendedName>
</protein>
<dbReference type="OrthoDB" id="270335at2"/>
<dbReference type="Proteomes" id="UP000029989">
    <property type="component" value="Unassembled WGS sequence"/>
</dbReference>
<evidence type="ECO:0000259" key="2">
    <source>
        <dbReference type="Pfam" id="PF04273"/>
    </source>
</evidence>
<dbReference type="EMBL" id="AVPT01000002">
    <property type="protein sequence ID" value="KGM57557.1"/>
    <property type="molecule type" value="Genomic_DNA"/>
</dbReference>
<dbReference type="RefSeq" id="WP_036207069.1">
    <property type="nucleotide sequence ID" value="NZ_AVPT01000002.1"/>
</dbReference>
<dbReference type="InterPro" id="IPR029021">
    <property type="entry name" value="Prot-tyrosine_phosphatase-like"/>
</dbReference>
<dbReference type="eggNOG" id="COG3453">
    <property type="taxonomic scope" value="Bacteria"/>
</dbReference>
<dbReference type="SUPFAM" id="SSF52799">
    <property type="entry name" value="(Phosphotyrosine protein) phosphatases II"/>
    <property type="match status" value="1"/>
</dbReference>
<dbReference type="Gene3D" id="3.90.190.10">
    <property type="entry name" value="Protein tyrosine phosphatase superfamily"/>
    <property type="match status" value="1"/>
</dbReference>
<accession>A0A0A0F855</accession>
<evidence type="ECO:0000313" key="3">
    <source>
        <dbReference type="EMBL" id="KGM57557.1"/>
    </source>
</evidence>
<dbReference type="AlphaFoldDB" id="A0A0A0F855"/>
<proteinExistence type="predicted"/>
<gene>
    <name evidence="3" type="ORF">N799_05735</name>
</gene>
<feature type="signal peptide" evidence="1">
    <location>
        <begin position="1"/>
        <end position="18"/>
    </location>
</feature>
<feature type="domain" description="Beta-lactamase hydrolase-like protein phosphatase-like" evidence="2">
    <location>
        <begin position="37"/>
        <end position="133"/>
    </location>
</feature>
<dbReference type="PROSITE" id="PS51257">
    <property type="entry name" value="PROKAR_LIPOPROTEIN"/>
    <property type="match status" value="1"/>
</dbReference>
<dbReference type="GO" id="GO:0016787">
    <property type="term" value="F:hydrolase activity"/>
    <property type="evidence" value="ECO:0007669"/>
    <property type="project" value="InterPro"/>
</dbReference>